<dbReference type="AlphaFoldDB" id="A0A4Y8UGP4"/>
<evidence type="ECO:0000256" key="3">
    <source>
        <dbReference type="ARBA" id="ARBA00023139"/>
    </source>
</evidence>
<dbReference type="PROSITE" id="PS51257">
    <property type="entry name" value="PROKAR_LIPOPROTEIN"/>
    <property type="match status" value="1"/>
</dbReference>
<keyword evidence="4 6" id="KW-0998">Cell outer membrane</keyword>
<name>A0A4Y8UGP4_9GAMM</name>
<keyword evidence="10" id="KW-1185">Reference proteome</keyword>
<dbReference type="EMBL" id="SPIA01000003">
    <property type="protein sequence ID" value="TFH67542.1"/>
    <property type="molecule type" value="Genomic_DNA"/>
</dbReference>
<evidence type="ECO:0000256" key="5">
    <source>
        <dbReference type="ARBA" id="ARBA00023288"/>
    </source>
</evidence>
<dbReference type="Gene3D" id="1.25.40.10">
    <property type="entry name" value="Tetratricopeptide repeat domain"/>
    <property type="match status" value="1"/>
</dbReference>
<evidence type="ECO:0000256" key="7">
    <source>
        <dbReference type="SAM" id="SignalP"/>
    </source>
</evidence>
<feature type="signal peptide" evidence="7">
    <location>
        <begin position="1"/>
        <end position="22"/>
    </location>
</feature>
<dbReference type="GO" id="GO:0051205">
    <property type="term" value="P:protein insertion into membrane"/>
    <property type="evidence" value="ECO:0007669"/>
    <property type="project" value="UniProtKB-UniRule"/>
</dbReference>
<evidence type="ECO:0000256" key="2">
    <source>
        <dbReference type="ARBA" id="ARBA00023136"/>
    </source>
</evidence>
<feature type="chain" id="PRO_5021519494" description="Outer membrane protein assembly factor BamD" evidence="7">
    <location>
        <begin position="23"/>
        <end position="336"/>
    </location>
</feature>
<evidence type="ECO:0000256" key="4">
    <source>
        <dbReference type="ARBA" id="ARBA00023237"/>
    </source>
</evidence>
<evidence type="ECO:0000313" key="9">
    <source>
        <dbReference type="EMBL" id="TFH67542.1"/>
    </source>
</evidence>
<keyword evidence="5 6" id="KW-0449">Lipoprotein</keyword>
<dbReference type="PANTHER" id="PTHR37423:SF1">
    <property type="entry name" value="OUTER MEMBRANE PROTEIN ASSEMBLY FACTOR BAMD"/>
    <property type="match status" value="1"/>
</dbReference>
<evidence type="ECO:0000313" key="10">
    <source>
        <dbReference type="Proteomes" id="UP000298133"/>
    </source>
</evidence>
<dbReference type="PANTHER" id="PTHR37423">
    <property type="entry name" value="SOLUBLE LYTIC MUREIN TRANSGLYCOSYLASE-RELATED"/>
    <property type="match status" value="1"/>
</dbReference>
<reference evidence="9 10" key="1">
    <citation type="submission" date="2019-03" db="EMBL/GenBank/DDBJ databases">
        <title>Draft genome of Gammaproteobacteria bacterium LSUCC0057, a member of the SAR92 clade.</title>
        <authorList>
            <person name="Lanclos V.C."/>
            <person name="Doiron C."/>
            <person name="Henson M.W."/>
            <person name="Thrash J.C."/>
        </authorList>
    </citation>
    <scope>NUCLEOTIDE SEQUENCE [LARGE SCALE GENOMIC DNA]</scope>
    <source>
        <strain evidence="9 10">LSUCC0057</strain>
    </source>
</reference>
<feature type="domain" description="Outer membrane lipoprotein BamD-like" evidence="8">
    <location>
        <begin position="41"/>
        <end position="245"/>
    </location>
</feature>
<proteinExistence type="inferred from homology"/>
<comment type="similarity">
    <text evidence="6">Belongs to the BamD family.</text>
</comment>
<comment type="caution">
    <text evidence="9">The sequence shown here is derived from an EMBL/GenBank/DDBJ whole genome shotgun (WGS) entry which is preliminary data.</text>
</comment>
<accession>A0A4Y8UGP4</accession>
<dbReference type="CDD" id="cd15830">
    <property type="entry name" value="BamD"/>
    <property type="match status" value="1"/>
</dbReference>
<dbReference type="HAMAP" id="MF_00922">
    <property type="entry name" value="OM_assembly_BamD"/>
    <property type="match status" value="1"/>
</dbReference>
<comment type="subcellular location">
    <subcellularLocation>
        <location evidence="6">Cell outer membrane</location>
        <topology evidence="6">Lipid-anchor</topology>
    </subcellularLocation>
</comment>
<dbReference type="InterPro" id="IPR017689">
    <property type="entry name" value="BamD"/>
</dbReference>
<evidence type="ECO:0000256" key="6">
    <source>
        <dbReference type="HAMAP-Rule" id="MF_00922"/>
    </source>
</evidence>
<sequence>MKTSSKSAALLLAALLATTALSGCSWLGGDDAPAQEQSEGMTEQEFFERIEASLDSKNWRMAIDNLRLLESQFPFGKYAEQAQLELIFALYRTGDYEESIAAAERFIRLHPQHASVDYAFYIKGLSELSQTQGFFDSFLPTDPSLRDPGTARDAFATLTEMLNRFPNSRYAADARKRLLNLRNVLARAEINVANYYFKRGAYLAAVNRGRFVVENFQTTPAVPDGLAVMAQGYYRLQMMELADHAVRTLAANYPDYPALNSRGEFDYSMALAKDDRALLDRITFGLFSGERPTAYDTRARYNVTYRDAEKIDPEDAEQTPRSLLNRLSFGLLDNDN</sequence>
<evidence type="ECO:0000259" key="8">
    <source>
        <dbReference type="Pfam" id="PF13525"/>
    </source>
</evidence>
<protein>
    <recommendedName>
        <fullName evidence="6">Outer membrane protein assembly factor BamD</fullName>
    </recommendedName>
</protein>
<dbReference type="NCBIfam" id="TIGR03302">
    <property type="entry name" value="OM_YfiO"/>
    <property type="match status" value="1"/>
</dbReference>
<dbReference type="SUPFAM" id="SSF48452">
    <property type="entry name" value="TPR-like"/>
    <property type="match status" value="2"/>
</dbReference>
<gene>
    <name evidence="6" type="primary">bamD</name>
    <name evidence="9" type="ORF">E3W66_08685</name>
</gene>
<dbReference type="GO" id="GO:0043165">
    <property type="term" value="P:Gram-negative-bacterium-type cell outer membrane assembly"/>
    <property type="evidence" value="ECO:0007669"/>
    <property type="project" value="UniProtKB-UniRule"/>
</dbReference>
<dbReference type="Pfam" id="PF13525">
    <property type="entry name" value="YfiO"/>
    <property type="match status" value="1"/>
</dbReference>
<dbReference type="GO" id="GO:1990063">
    <property type="term" value="C:Bam protein complex"/>
    <property type="evidence" value="ECO:0007669"/>
    <property type="project" value="TreeGrafter"/>
</dbReference>
<dbReference type="InterPro" id="IPR011990">
    <property type="entry name" value="TPR-like_helical_dom_sf"/>
</dbReference>
<comment type="subunit">
    <text evidence="6">Part of the Bam complex.</text>
</comment>
<dbReference type="Proteomes" id="UP000298133">
    <property type="component" value="Unassembled WGS sequence"/>
</dbReference>
<keyword evidence="2 6" id="KW-0472">Membrane</keyword>
<keyword evidence="1 6" id="KW-0732">Signal</keyword>
<evidence type="ECO:0000256" key="1">
    <source>
        <dbReference type="ARBA" id="ARBA00022729"/>
    </source>
</evidence>
<dbReference type="InterPro" id="IPR039565">
    <property type="entry name" value="BamD-like"/>
</dbReference>
<keyword evidence="3 6" id="KW-0564">Palmitate</keyword>
<dbReference type="OrthoDB" id="9779191at2"/>
<organism evidence="9 10">
    <name type="scientific">Gammaproteobacteria bacterium LSUCC0057</name>
    <dbReference type="NCBI Taxonomy" id="2559237"/>
    <lineage>
        <taxon>Bacteria</taxon>
        <taxon>Pseudomonadati</taxon>
        <taxon>Pseudomonadota</taxon>
        <taxon>Gammaproteobacteria</taxon>
        <taxon>Cellvibrionales</taxon>
        <taxon>Porticoccaceae</taxon>
        <taxon>SAR92 clade</taxon>
    </lineage>
</organism>
<comment type="function">
    <text evidence="6">Part of the outer membrane protein assembly complex, which is involved in assembly and insertion of beta-barrel proteins into the outer membrane.</text>
</comment>